<gene>
    <name evidence="1" type="ORF">ACFPYJ_25965</name>
</gene>
<comment type="caution">
    <text evidence="1">The sequence shown here is derived from an EMBL/GenBank/DDBJ whole genome shotgun (WGS) entry which is preliminary data.</text>
</comment>
<accession>A0ABW0W5I8</accession>
<evidence type="ECO:0000313" key="2">
    <source>
        <dbReference type="Proteomes" id="UP001596047"/>
    </source>
</evidence>
<organism evidence="1 2">
    <name type="scientific">Paenibacillus solisilvae</name>
    <dbReference type="NCBI Taxonomy" id="2486751"/>
    <lineage>
        <taxon>Bacteria</taxon>
        <taxon>Bacillati</taxon>
        <taxon>Bacillota</taxon>
        <taxon>Bacilli</taxon>
        <taxon>Bacillales</taxon>
        <taxon>Paenibacillaceae</taxon>
        <taxon>Paenibacillus</taxon>
    </lineage>
</organism>
<name>A0ABW0W5I8_9BACL</name>
<dbReference type="SUPFAM" id="SSF51649">
    <property type="entry name" value="RuBisCo, C-terminal domain"/>
    <property type="match status" value="1"/>
</dbReference>
<dbReference type="EMBL" id="JBHSOW010000098">
    <property type="protein sequence ID" value="MFC5652502.1"/>
    <property type="molecule type" value="Genomic_DNA"/>
</dbReference>
<dbReference type="Proteomes" id="UP001596047">
    <property type="component" value="Unassembled WGS sequence"/>
</dbReference>
<protein>
    <submittedName>
        <fullName evidence="1">Uncharacterized protein</fullName>
    </submittedName>
</protein>
<dbReference type="RefSeq" id="WP_379191144.1">
    <property type="nucleotide sequence ID" value="NZ_JBHSOW010000098.1"/>
</dbReference>
<keyword evidence="2" id="KW-1185">Reference proteome</keyword>
<proteinExistence type="predicted"/>
<dbReference type="InterPro" id="IPR036376">
    <property type="entry name" value="RuBisCO_lsu_C_sf"/>
</dbReference>
<reference evidence="2" key="1">
    <citation type="journal article" date="2019" name="Int. J. Syst. Evol. Microbiol.">
        <title>The Global Catalogue of Microorganisms (GCM) 10K type strain sequencing project: providing services to taxonomists for standard genome sequencing and annotation.</title>
        <authorList>
            <consortium name="The Broad Institute Genomics Platform"/>
            <consortium name="The Broad Institute Genome Sequencing Center for Infectious Disease"/>
            <person name="Wu L."/>
            <person name="Ma J."/>
        </authorList>
    </citation>
    <scope>NUCLEOTIDE SEQUENCE [LARGE SCALE GENOMIC DNA]</scope>
    <source>
        <strain evidence="2">CGMCC 1.3240</strain>
    </source>
</reference>
<evidence type="ECO:0000313" key="1">
    <source>
        <dbReference type="EMBL" id="MFC5652502.1"/>
    </source>
</evidence>
<sequence length="66" mass="6826">MVRINSVGLVGGGGILAHPGGIAKGVRSMLQQGCEAAVHDIELSAYAKSLSRTPGSYMSVRQQVSK</sequence>
<dbReference type="Gene3D" id="3.20.20.110">
    <property type="entry name" value="Ribulose bisphosphate carboxylase, large subunit, C-terminal domain"/>
    <property type="match status" value="1"/>
</dbReference>